<evidence type="ECO:0000256" key="1">
    <source>
        <dbReference type="SAM" id="Coils"/>
    </source>
</evidence>
<dbReference type="Proteomes" id="UP001373714">
    <property type="component" value="Unassembled WGS sequence"/>
</dbReference>
<dbReference type="EMBL" id="JAVHNS010000012">
    <property type="protein sequence ID" value="KAK6338565.1"/>
    <property type="molecule type" value="Genomic_DNA"/>
</dbReference>
<accession>A0AAV9UAJ8</accession>
<evidence type="ECO:0000313" key="2">
    <source>
        <dbReference type="EMBL" id="KAK6338565.1"/>
    </source>
</evidence>
<name>A0AAV9UAJ8_9PEZI</name>
<gene>
    <name evidence="2" type="ORF">TWF730_002628</name>
</gene>
<protein>
    <submittedName>
        <fullName evidence="2">Uncharacterized protein</fullName>
    </submittedName>
</protein>
<organism evidence="2 3">
    <name type="scientific">Orbilia blumenaviensis</name>
    <dbReference type="NCBI Taxonomy" id="1796055"/>
    <lineage>
        <taxon>Eukaryota</taxon>
        <taxon>Fungi</taxon>
        <taxon>Dikarya</taxon>
        <taxon>Ascomycota</taxon>
        <taxon>Pezizomycotina</taxon>
        <taxon>Orbiliomycetes</taxon>
        <taxon>Orbiliales</taxon>
        <taxon>Orbiliaceae</taxon>
        <taxon>Orbilia</taxon>
    </lineage>
</organism>
<proteinExistence type="predicted"/>
<keyword evidence="3" id="KW-1185">Reference proteome</keyword>
<sequence length="1379" mass="155590">MEQPQNLLIPMKLDAFVFNEAVCNGGPKEAKIAPIVQPNYTSLRVNDYLVEPDILDHADLHNASPSDRNSRFTDLGTNLPRKNRQGVYLHWLLPRPYRGGTAATDSHNQPEKSLLKKGIRTKADNNKKEDVSAPQFPAVPNRWLVIRKLDPKSSTTVPANTSIAPIKSWVIESDRRHNIDNLGANVDLQVDVAPFITSILQGSQNSEDIRLDEQAEVFIGYREDASTWKETYSAKPRVGLTVASSSNQLFPDLQYHCGNVFSMLDTFEYTEGDGTKKALVSAKADYYVIGWKAESANDILYSDPSHAISRKEKLAALNMQLNDQEKATGDIADWLNSNASSRALCHGAMYDVEWTSSALPKNVLANKFSEKLNEDMPIAIGTTPTDSILAYVNAHHKPDGTLADNLNSLAPLLRAQDDALDSLISAADEVQSHNFAHFDGGSQFTFAEENSKEPAKSPTDLEKQYMRELNSAQRLLDAILRRMQQLRWNLFSVWWKFISDHDNLNGRRDDAYRAEVADINDLLTALASARNNVQLLIKNWLGIPTQSSEFNPESQRISEIHDEARFVVQPKKGTLTRFSQQRDPTLLIGGVGSGWPRDFQDRLLARLDNQIITKPEILDLGKSYGLDCLPLELRSSGVSAVKEFLLLAEKTSFEKSPVGKYFPLYHDGQAMDLPGPENPWRDRWASTQPWFPLYVEWEAEYTHIPFASWEIMERPSRFPPPDNKYTYGLILDVRDKYKEDVRIVSGRNLILPQPSFNLKAQIEQLFSSVPPIELDKYLNKTRRDELKKNLDKMAYLSCPLEGLTNHLTTTYNGNHVKPLVREPGVSPRPLRDARDAAIRIGLTMEKLALIDKESDPTPYGPNGSLLDLQLPAFKPATHGQLRFRKINIIDKFGQTIHAMDPKAKEGSLPVYPCASEFYSPQPISRSTNIPNVVDPSRSEKPGHCEFIQLPPYINQPARLNCNFVMHDEKGEAGSYWRPSLEWENPIWGWVVVNYVDQGLQLYQPDGTFYREVRVTQGSNGSTKWLPFNHPTPTTDGKKSQLDRLIDELMSKDQIYLLAFVDMITDALDRTTVPPSSYGQFVNALVGRPLALVNMGWSLELAAAPKKTQSTLNNQKNMSNPWGLLSDPQNLKVYSFPVKFGDKSRANDGLVGYFNSFGQFTRQPDDDLQLKKIYTYFQKNPPADPDKISPVTIINNDNYPHFKCWWLDLNDKNAGYLDTGGHLEFERQRNRKLQVYGALVDPFLPITAYTSLLPVQSLKLPTWTWESALKKMTGFFHAGPIILDADIPNFAPGKKLSSEDNQYLKNDPVEATSTKIPALPVADWAWLQPYPEGFMALDISKEPAKLNLERGPKTAIEGYLQMRAPIVQDKEPTKNSQFND</sequence>
<reference evidence="2 3" key="1">
    <citation type="submission" date="2019-10" db="EMBL/GenBank/DDBJ databases">
        <authorList>
            <person name="Palmer J.M."/>
        </authorList>
    </citation>
    <scope>NUCLEOTIDE SEQUENCE [LARGE SCALE GENOMIC DNA]</scope>
    <source>
        <strain evidence="2 3">TWF730</strain>
    </source>
</reference>
<keyword evidence="1" id="KW-0175">Coiled coil</keyword>
<comment type="caution">
    <text evidence="2">The sequence shown here is derived from an EMBL/GenBank/DDBJ whole genome shotgun (WGS) entry which is preliminary data.</text>
</comment>
<evidence type="ECO:0000313" key="3">
    <source>
        <dbReference type="Proteomes" id="UP001373714"/>
    </source>
</evidence>
<feature type="coiled-coil region" evidence="1">
    <location>
        <begin position="462"/>
        <end position="489"/>
    </location>
</feature>